<dbReference type="AlphaFoldDB" id="K2INI4"/>
<dbReference type="RefSeq" id="WP_008485127.1">
    <property type="nucleotide sequence ID" value="NZ_AMRI01000016.1"/>
</dbReference>
<gene>
    <name evidence="2" type="ORF">B3C1_12094</name>
</gene>
<evidence type="ECO:0000259" key="1">
    <source>
        <dbReference type="Pfam" id="PF02464"/>
    </source>
</evidence>
<accession>K2INI4</accession>
<dbReference type="OrthoDB" id="9801454at2"/>
<dbReference type="SUPFAM" id="SSF142433">
    <property type="entry name" value="CinA-like"/>
    <property type="match status" value="1"/>
</dbReference>
<reference evidence="2 3" key="1">
    <citation type="journal article" date="2012" name="J. Bacteriol.">
        <title>Genome Sequence of Gallaecimonas xiamenensis Type Strain 3-C-1.</title>
        <authorList>
            <person name="Lai Q."/>
            <person name="Wang L."/>
            <person name="Wang W."/>
            <person name="Shao Z."/>
        </authorList>
    </citation>
    <scope>NUCLEOTIDE SEQUENCE [LARGE SCALE GENOMIC DNA]</scope>
    <source>
        <strain evidence="2 3">3-C-1</strain>
    </source>
</reference>
<evidence type="ECO:0000313" key="3">
    <source>
        <dbReference type="Proteomes" id="UP000006755"/>
    </source>
</evidence>
<dbReference type="Gene3D" id="3.90.950.20">
    <property type="entry name" value="CinA-like"/>
    <property type="match status" value="1"/>
</dbReference>
<dbReference type="STRING" id="745411.B3C1_12094"/>
<dbReference type="Pfam" id="PF02464">
    <property type="entry name" value="CinA"/>
    <property type="match status" value="1"/>
</dbReference>
<comment type="caution">
    <text evidence="2">The sequence shown here is derived from an EMBL/GenBank/DDBJ whole genome shotgun (WGS) entry which is preliminary data.</text>
</comment>
<dbReference type="NCBIfam" id="TIGR00199">
    <property type="entry name" value="PncC_domain"/>
    <property type="match status" value="1"/>
</dbReference>
<protein>
    <submittedName>
        <fullName evidence="2">CinA domain-containing protein</fullName>
    </submittedName>
</protein>
<feature type="domain" description="CinA C-terminal" evidence="1">
    <location>
        <begin position="12"/>
        <end position="163"/>
    </location>
</feature>
<proteinExistence type="predicted"/>
<organism evidence="2 3">
    <name type="scientific">Gallaecimonas xiamenensis 3-C-1</name>
    <dbReference type="NCBI Taxonomy" id="745411"/>
    <lineage>
        <taxon>Bacteria</taxon>
        <taxon>Pseudomonadati</taxon>
        <taxon>Pseudomonadota</taxon>
        <taxon>Gammaproteobacteria</taxon>
        <taxon>Enterobacterales</taxon>
        <taxon>Gallaecimonadaceae</taxon>
        <taxon>Gallaecimonas</taxon>
    </lineage>
</organism>
<dbReference type="eggNOG" id="COG1546">
    <property type="taxonomic scope" value="Bacteria"/>
</dbReference>
<dbReference type="EMBL" id="AMRI01000016">
    <property type="protein sequence ID" value="EKE71676.1"/>
    <property type="molecule type" value="Genomic_DNA"/>
</dbReference>
<dbReference type="Proteomes" id="UP000006755">
    <property type="component" value="Unassembled WGS sequence"/>
</dbReference>
<name>K2INI4_9GAMM</name>
<sequence>MSTHPSWDSIAQLAAQLGQAAKQAGVRLTSAESCTGGLIAGAITEVAGSSSWFDEAFVTYANAAKMRRLGVSSASLDQFGAVSEAVVREMAEGARLAAGADLAVATSGIAGPDGGSSDKPVGTVWMAWASAGQTQCQCFHFDGNRQDVRLQAVFAALHGLLQKIPPYRG</sequence>
<evidence type="ECO:0000313" key="2">
    <source>
        <dbReference type="EMBL" id="EKE71676.1"/>
    </source>
</evidence>
<dbReference type="InterPro" id="IPR008136">
    <property type="entry name" value="CinA_C"/>
</dbReference>
<keyword evidence="3" id="KW-1185">Reference proteome</keyword>
<dbReference type="InterPro" id="IPR036653">
    <property type="entry name" value="CinA-like_C"/>
</dbReference>